<dbReference type="EMBL" id="JAODUP010000188">
    <property type="protein sequence ID" value="KAK2157583.1"/>
    <property type="molecule type" value="Genomic_DNA"/>
</dbReference>
<name>A0AAD9N6S1_9ANNE</name>
<protein>
    <submittedName>
        <fullName evidence="1">Uncharacterized protein</fullName>
    </submittedName>
</protein>
<dbReference type="Proteomes" id="UP001208570">
    <property type="component" value="Unassembled WGS sequence"/>
</dbReference>
<comment type="caution">
    <text evidence="1">The sequence shown here is derived from an EMBL/GenBank/DDBJ whole genome shotgun (WGS) entry which is preliminary data.</text>
</comment>
<evidence type="ECO:0000313" key="2">
    <source>
        <dbReference type="Proteomes" id="UP001208570"/>
    </source>
</evidence>
<proteinExistence type="predicted"/>
<reference evidence="1" key="1">
    <citation type="journal article" date="2023" name="Mol. Biol. Evol.">
        <title>Third-Generation Sequencing Reveals the Adaptive Role of the Epigenome in Three Deep-Sea Polychaetes.</title>
        <authorList>
            <person name="Perez M."/>
            <person name="Aroh O."/>
            <person name="Sun Y."/>
            <person name="Lan Y."/>
            <person name="Juniper S.K."/>
            <person name="Young C.R."/>
            <person name="Angers B."/>
            <person name="Qian P.Y."/>
        </authorList>
    </citation>
    <scope>NUCLEOTIDE SEQUENCE</scope>
    <source>
        <strain evidence="1">P08H-3</strain>
    </source>
</reference>
<dbReference type="AlphaFoldDB" id="A0AAD9N6S1"/>
<gene>
    <name evidence="1" type="ORF">LSH36_188g01006</name>
</gene>
<keyword evidence="2" id="KW-1185">Reference proteome</keyword>
<accession>A0AAD9N6S1</accession>
<sequence length="111" mass="11862">TATSSVLAFTSEVFIGSFDLEFRPSILPLLNARRTSGRFGDPGVAVGSVREIASSYKCRGFLYNPSLTPGTRLPSAWMAFVCPRSRLGEEYLASATDGRSGLAPAEIGNGW</sequence>
<feature type="non-terminal residue" evidence="1">
    <location>
        <position position="1"/>
    </location>
</feature>
<organism evidence="1 2">
    <name type="scientific">Paralvinella palmiformis</name>
    <dbReference type="NCBI Taxonomy" id="53620"/>
    <lineage>
        <taxon>Eukaryota</taxon>
        <taxon>Metazoa</taxon>
        <taxon>Spiralia</taxon>
        <taxon>Lophotrochozoa</taxon>
        <taxon>Annelida</taxon>
        <taxon>Polychaeta</taxon>
        <taxon>Sedentaria</taxon>
        <taxon>Canalipalpata</taxon>
        <taxon>Terebellida</taxon>
        <taxon>Terebelliformia</taxon>
        <taxon>Alvinellidae</taxon>
        <taxon>Paralvinella</taxon>
    </lineage>
</organism>
<evidence type="ECO:0000313" key="1">
    <source>
        <dbReference type="EMBL" id="KAK2157583.1"/>
    </source>
</evidence>